<evidence type="ECO:0000259" key="1">
    <source>
        <dbReference type="Pfam" id="PF08281"/>
    </source>
</evidence>
<dbReference type="SUPFAM" id="SSF88659">
    <property type="entry name" value="Sigma3 and sigma4 domains of RNA polymerase sigma factors"/>
    <property type="match status" value="1"/>
</dbReference>
<dbReference type="EMBL" id="CP121694">
    <property type="protein sequence ID" value="WRO22123.1"/>
    <property type="molecule type" value="Genomic_DNA"/>
</dbReference>
<dbReference type="Gene3D" id="1.10.10.10">
    <property type="entry name" value="Winged helix-like DNA-binding domain superfamily/Winged helix DNA-binding domain"/>
    <property type="match status" value="1"/>
</dbReference>
<dbReference type="InterPro" id="IPR036388">
    <property type="entry name" value="WH-like_DNA-bd_sf"/>
</dbReference>
<organism evidence="2 3">
    <name type="scientific">Metallumcola ferriviriculae</name>
    <dbReference type="NCBI Taxonomy" id="3039180"/>
    <lineage>
        <taxon>Bacteria</taxon>
        <taxon>Bacillati</taxon>
        <taxon>Bacillota</taxon>
        <taxon>Clostridia</taxon>
        <taxon>Neomoorellales</taxon>
        <taxon>Desulfitibacteraceae</taxon>
        <taxon>Metallumcola</taxon>
    </lineage>
</organism>
<dbReference type="Proteomes" id="UP001329915">
    <property type="component" value="Chromosome"/>
</dbReference>
<evidence type="ECO:0000313" key="3">
    <source>
        <dbReference type="Proteomes" id="UP001329915"/>
    </source>
</evidence>
<dbReference type="AlphaFoldDB" id="A0AAU0US95"/>
<dbReference type="GO" id="GO:0003677">
    <property type="term" value="F:DNA binding"/>
    <property type="evidence" value="ECO:0007669"/>
    <property type="project" value="InterPro"/>
</dbReference>
<dbReference type="RefSeq" id="WP_366921543.1">
    <property type="nucleotide sequence ID" value="NZ_CP121694.1"/>
</dbReference>
<reference evidence="2 3" key="1">
    <citation type="submission" date="2023-04" db="EMBL/GenBank/DDBJ databases">
        <authorList>
            <person name="Hsu D."/>
        </authorList>
    </citation>
    <scope>NUCLEOTIDE SEQUENCE [LARGE SCALE GENOMIC DNA]</scope>
    <source>
        <strain evidence="2 3">MK1</strain>
    </source>
</reference>
<dbReference type="GO" id="GO:0016987">
    <property type="term" value="F:sigma factor activity"/>
    <property type="evidence" value="ECO:0007669"/>
    <property type="project" value="InterPro"/>
</dbReference>
<evidence type="ECO:0000313" key="2">
    <source>
        <dbReference type="EMBL" id="WRO22123.1"/>
    </source>
</evidence>
<dbReference type="InterPro" id="IPR013324">
    <property type="entry name" value="RNA_pol_sigma_r3/r4-like"/>
</dbReference>
<name>A0AAU0US95_9FIRM</name>
<proteinExistence type="predicted"/>
<keyword evidence="3" id="KW-1185">Reference proteome</keyword>
<dbReference type="Pfam" id="PF08281">
    <property type="entry name" value="Sigma70_r4_2"/>
    <property type="match status" value="1"/>
</dbReference>
<dbReference type="InterPro" id="IPR013249">
    <property type="entry name" value="RNA_pol_sigma70_r4_t2"/>
</dbReference>
<sequence length="136" mass="15516">MSNEIFIRQLYTLCYRLTGDVQLTQDLCLRTVEKLQRDKLFSSAEGIFVRAAEAAVELLLEQRCSNLSRAIAPDDSIPEIQQALNGLPVKERAVIVLKDIYRLTYPEIERIVQGEEVSYLAHQGRQKLTRIIIDAP</sequence>
<dbReference type="KEGG" id="dbc:MFMK1_001947"/>
<gene>
    <name evidence="2" type="ORF">MFMK1_001947</name>
</gene>
<dbReference type="GO" id="GO:0006352">
    <property type="term" value="P:DNA-templated transcription initiation"/>
    <property type="evidence" value="ECO:0007669"/>
    <property type="project" value="InterPro"/>
</dbReference>
<protein>
    <recommendedName>
        <fullName evidence="1">RNA polymerase sigma factor 70 region 4 type 2 domain-containing protein</fullName>
    </recommendedName>
</protein>
<accession>A0AAU0US95</accession>
<feature type="domain" description="RNA polymerase sigma factor 70 region 4 type 2" evidence="1">
    <location>
        <begin position="79"/>
        <end position="111"/>
    </location>
</feature>